<gene>
    <name evidence="2" type="ORF">Cgig2_024992</name>
</gene>
<name>A0A9Q1JKB5_9CARY</name>
<feature type="compositionally biased region" description="Polar residues" evidence="1">
    <location>
        <begin position="60"/>
        <end position="70"/>
    </location>
</feature>
<evidence type="ECO:0000256" key="1">
    <source>
        <dbReference type="SAM" id="MobiDB-lite"/>
    </source>
</evidence>
<proteinExistence type="predicted"/>
<dbReference type="Proteomes" id="UP001153076">
    <property type="component" value="Unassembled WGS sequence"/>
</dbReference>
<dbReference type="EMBL" id="JAKOGI010002386">
    <property type="protein sequence ID" value="KAJ8422103.1"/>
    <property type="molecule type" value="Genomic_DNA"/>
</dbReference>
<sequence>MATRSGRNYRGHSIDSWRDQLLLSVAECMDSMDEQFQCLSTQTPTGGQPDPHGNREENGENSIAQDGSTSVHEEDERQTLSRFRNGKNFNIKKAFNIEEAEQMSQRTTQQSIRVGFQTREYSSKRSGTAPAPQQLLLHVLQKLPMAYDLNPMQQSFKKMFLQVMMLYLMQ</sequence>
<protein>
    <submittedName>
        <fullName evidence="2">Uncharacterized protein</fullName>
    </submittedName>
</protein>
<evidence type="ECO:0000313" key="2">
    <source>
        <dbReference type="EMBL" id="KAJ8422103.1"/>
    </source>
</evidence>
<feature type="region of interest" description="Disordered" evidence="1">
    <location>
        <begin position="39"/>
        <end position="83"/>
    </location>
</feature>
<dbReference type="AlphaFoldDB" id="A0A9Q1JKB5"/>
<accession>A0A9Q1JKB5</accession>
<comment type="caution">
    <text evidence="2">The sequence shown here is derived from an EMBL/GenBank/DDBJ whole genome shotgun (WGS) entry which is preliminary data.</text>
</comment>
<reference evidence="2" key="1">
    <citation type="submission" date="2022-04" db="EMBL/GenBank/DDBJ databases">
        <title>Carnegiea gigantea Genome sequencing and assembly v2.</title>
        <authorList>
            <person name="Copetti D."/>
            <person name="Sanderson M.J."/>
            <person name="Burquez A."/>
            <person name="Wojciechowski M.F."/>
        </authorList>
    </citation>
    <scope>NUCLEOTIDE SEQUENCE</scope>
    <source>
        <strain evidence="2">SGP5-SGP5p</strain>
        <tissue evidence="2">Aerial part</tissue>
    </source>
</reference>
<evidence type="ECO:0000313" key="3">
    <source>
        <dbReference type="Proteomes" id="UP001153076"/>
    </source>
</evidence>
<keyword evidence="3" id="KW-1185">Reference proteome</keyword>
<organism evidence="2 3">
    <name type="scientific">Carnegiea gigantea</name>
    <dbReference type="NCBI Taxonomy" id="171969"/>
    <lineage>
        <taxon>Eukaryota</taxon>
        <taxon>Viridiplantae</taxon>
        <taxon>Streptophyta</taxon>
        <taxon>Embryophyta</taxon>
        <taxon>Tracheophyta</taxon>
        <taxon>Spermatophyta</taxon>
        <taxon>Magnoliopsida</taxon>
        <taxon>eudicotyledons</taxon>
        <taxon>Gunneridae</taxon>
        <taxon>Pentapetalae</taxon>
        <taxon>Caryophyllales</taxon>
        <taxon>Cactineae</taxon>
        <taxon>Cactaceae</taxon>
        <taxon>Cactoideae</taxon>
        <taxon>Echinocereeae</taxon>
        <taxon>Carnegiea</taxon>
    </lineage>
</organism>